<dbReference type="EMBL" id="JBHEZY010000012">
    <property type="protein sequence ID" value="MFC1434181.1"/>
    <property type="molecule type" value="Genomic_DNA"/>
</dbReference>
<reference evidence="1 2" key="1">
    <citation type="submission" date="2024-09" db="EMBL/GenBank/DDBJ databases">
        <authorList>
            <person name="Lee S.D."/>
        </authorList>
    </citation>
    <scope>NUCLEOTIDE SEQUENCE [LARGE SCALE GENOMIC DNA]</scope>
    <source>
        <strain evidence="1 2">N1-3</strain>
    </source>
</reference>
<proteinExistence type="predicted"/>
<sequence length="247" mass="27686">MPDNGVDPSADDQPAPMDVRAGDVLSVRCEPVDARVSNDSPHYVFVRWPWGDIDRESRYRWNGDRAFPRRPDHYERDMDLFCLEPDAADLAVGDVCQVGIPAATVHVLSVEQFDPPQDSGWLPRPTWSLSVMRHGQTFDPDLEDQGCLMYPGGHEPMELELLFRPYAFLEIGDEVVDAEGEAWRFEHPWSWHCSSGRSGTPTWPLTLLARASEPVKGNVVVAETLSGSHKAEEARWRDLAGAQPVVP</sequence>
<evidence type="ECO:0000313" key="1">
    <source>
        <dbReference type="EMBL" id="MFC1434181.1"/>
    </source>
</evidence>
<evidence type="ECO:0000313" key="2">
    <source>
        <dbReference type="Proteomes" id="UP001592530"/>
    </source>
</evidence>
<comment type="caution">
    <text evidence="1">The sequence shown here is derived from an EMBL/GenBank/DDBJ whole genome shotgun (WGS) entry which is preliminary data.</text>
</comment>
<accession>A0ABV6X7C8</accession>
<gene>
    <name evidence="1" type="ORF">ACEZDB_26380</name>
</gene>
<protein>
    <submittedName>
        <fullName evidence="1">Uncharacterized protein</fullName>
    </submittedName>
</protein>
<organism evidence="1 2">
    <name type="scientific">Streptacidiphilus alkalitolerans</name>
    <dbReference type="NCBI Taxonomy" id="3342712"/>
    <lineage>
        <taxon>Bacteria</taxon>
        <taxon>Bacillati</taxon>
        <taxon>Actinomycetota</taxon>
        <taxon>Actinomycetes</taxon>
        <taxon>Kitasatosporales</taxon>
        <taxon>Streptomycetaceae</taxon>
        <taxon>Streptacidiphilus</taxon>
    </lineage>
</organism>
<dbReference type="Proteomes" id="UP001592530">
    <property type="component" value="Unassembled WGS sequence"/>
</dbReference>
<name>A0ABV6X7C8_9ACTN</name>